<sequence>MAEGGEGHDVCNRCYRKLPVQDFMRTRRNQVVLAKYRMCNFCHRRIEGRAVQAVAEKGEADEDFEEDGTSNSRNEECEYVHLVEEIRDLFEEEESSRGTVVGYCKVKLPDEILSEVVRSESEKVARHWIRNIPLADLETGSGYYWVLRNVNRGSDGRKFSATLACSSRSDLGISRRAANANRPYQRRPEKKRKIDRYECRGVVNVKVCIETKEMELIVTHMCPHPKPEYKGDAVPEATLRRIEEMAGTNIRRGDVYKMLCLEGLIDPERKSSGSSVLTEIHFAHFSSTTSANDL</sequence>
<name>A0ABD3H3N4_9MARC</name>
<proteinExistence type="predicted"/>
<evidence type="ECO:0000313" key="1">
    <source>
        <dbReference type="EMBL" id="KAL3685197.1"/>
    </source>
</evidence>
<protein>
    <submittedName>
        <fullName evidence="1">Uncharacterized protein</fullName>
    </submittedName>
</protein>
<organism evidence="1 2">
    <name type="scientific">Riccia sorocarpa</name>
    <dbReference type="NCBI Taxonomy" id="122646"/>
    <lineage>
        <taxon>Eukaryota</taxon>
        <taxon>Viridiplantae</taxon>
        <taxon>Streptophyta</taxon>
        <taxon>Embryophyta</taxon>
        <taxon>Marchantiophyta</taxon>
        <taxon>Marchantiopsida</taxon>
        <taxon>Marchantiidae</taxon>
        <taxon>Marchantiales</taxon>
        <taxon>Ricciaceae</taxon>
        <taxon>Riccia</taxon>
    </lineage>
</organism>
<dbReference type="Proteomes" id="UP001633002">
    <property type="component" value="Unassembled WGS sequence"/>
</dbReference>
<reference evidence="1 2" key="1">
    <citation type="submission" date="2024-09" db="EMBL/GenBank/DDBJ databases">
        <title>Chromosome-scale assembly of Riccia sorocarpa.</title>
        <authorList>
            <person name="Paukszto L."/>
        </authorList>
    </citation>
    <scope>NUCLEOTIDE SEQUENCE [LARGE SCALE GENOMIC DNA]</scope>
    <source>
        <strain evidence="1">LP-2024</strain>
        <tissue evidence="1">Aerial parts of the thallus</tissue>
    </source>
</reference>
<evidence type="ECO:0000313" key="2">
    <source>
        <dbReference type="Proteomes" id="UP001633002"/>
    </source>
</evidence>
<dbReference type="EMBL" id="JBJQOH010000006">
    <property type="protein sequence ID" value="KAL3685197.1"/>
    <property type="molecule type" value="Genomic_DNA"/>
</dbReference>
<comment type="caution">
    <text evidence="1">The sequence shown here is derived from an EMBL/GenBank/DDBJ whole genome shotgun (WGS) entry which is preliminary data.</text>
</comment>
<gene>
    <name evidence="1" type="ORF">R1sor_003219</name>
</gene>
<keyword evidence="2" id="KW-1185">Reference proteome</keyword>
<dbReference type="AlphaFoldDB" id="A0ABD3H3N4"/>
<accession>A0ABD3H3N4</accession>